<dbReference type="KEGG" id="csl:COCSUDRAFT_39952"/>
<dbReference type="OrthoDB" id="510557at2759"/>
<dbReference type="AlphaFoldDB" id="I0Z4T2"/>
<dbReference type="GeneID" id="17043645"/>
<dbReference type="Gene3D" id="3.30.530.20">
    <property type="match status" value="1"/>
</dbReference>
<keyword evidence="2" id="KW-1185">Reference proteome</keyword>
<evidence type="ECO:0000313" key="2">
    <source>
        <dbReference type="Proteomes" id="UP000007264"/>
    </source>
</evidence>
<accession>I0Z4T2</accession>
<dbReference type="InterPro" id="IPR023393">
    <property type="entry name" value="START-like_dom_sf"/>
</dbReference>
<evidence type="ECO:0000313" key="1">
    <source>
        <dbReference type="EMBL" id="EIE25651.1"/>
    </source>
</evidence>
<proteinExistence type="predicted"/>
<dbReference type="RefSeq" id="XP_005650195.1">
    <property type="nucleotide sequence ID" value="XM_005650138.1"/>
</dbReference>
<dbReference type="EMBL" id="AGSI01000003">
    <property type="protein sequence ID" value="EIE25651.1"/>
    <property type="molecule type" value="Genomic_DNA"/>
</dbReference>
<reference evidence="1 2" key="1">
    <citation type="journal article" date="2012" name="Genome Biol.">
        <title>The genome of the polar eukaryotic microalga coccomyxa subellipsoidea reveals traits of cold adaptation.</title>
        <authorList>
            <person name="Blanc G."/>
            <person name="Agarkova I."/>
            <person name="Grimwood J."/>
            <person name="Kuo A."/>
            <person name="Brueggeman A."/>
            <person name="Dunigan D."/>
            <person name="Gurnon J."/>
            <person name="Ladunga I."/>
            <person name="Lindquist E."/>
            <person name="Lucas S."/>
            <person name="Pangilinan J."/>
            <person name="Proschold T."/>
            <person name="Salamov A."/>
            <person name="Schmutz J."/>
            <person name="Weeks D."/>
            <person name="Yamada T."/>
            <person name="Claverie J.M."/>
            <person name="Grigoriev I."/>
            <person name="Van Etten J."/>
            <person name="Lomsadze A."/>
            <person name="Borodovsky M."/>
        </authorList>
    </citation>
    <scope>NUCLEOTIDE SEQUENCE [LARGE SCALE GENOMIC DNA]</scope>
    <source>
        <strain evidence="1 2">C-169</strain>
    </source>
</reference>
<evidence type="ECO:0008006" key="3">
    <source>
        <dbReference type="Google" id="ProtNLM"/>
    </source>
</evidence>
<comment type="caution">
    <text evidence="1">The sequence shown here is derived from an EMBL/GenBank/DDBJ whole genome shotgun (WGS) entry which is preliminary data.</text>
</comment>
<dbReference type="eggNOG" id="ENOG502SBCB">
    <property type="taxonomic scope" value="Eukaryota"/>
</dbReference>
<dbReference type="SUPFAM" id="SSF55961">
    <property type="entry name" value="Bet v1-like"/>
    <property type="match status" value="1"/>
</dbReference>
<name>I0Z4T2_COCSC</name>
<protein>
    <recommendedName>
        <fullName evidence="3">START domain-containing protein</fullName>
    </recommendedName>
</protein>
<dbReference type="STRING" id="574566.I0Z4T2"/>
<gene>
    <name evidence="1" type="ORF">COCSUDRAFT_39952</name>
</gene>
<organism evidence="1 2">
    <name type="scientific">Coccomyxa subellipsoidea (strain C-169)</name>
    <name type="common">Green microalga</name>
    <dbReference type="NCBI Taxonomy" id="574566"/>
    <lineage>
        <taxon>Eukaryota</taxon>
        <taxon>Viridiplantae</taxon>
        <taxon>Chlorophyta</taxon>
        <taxon>core chlorophytes</taxon>
        <taxon>Trebouxiophyceae</taxon>
        <taxon>Trebouxiophyceae incertae sedis</taxon>
        <taxon>Coccomyxaceae</taxon>
        <taxon>Coccomyxa</taxon>
        <taxon>Coccomyxa subellipsoidea</taxon>
    </lineage>
</organism>
<dbReference type="Proteomes" id="UP000007264">
    <property type="component" value="Unassembled WGS sequence"/>
</dbReference>
<sequence>MPGQPNYISHVVSPDIRAPLTRAALKWLQSSEPLLQHATEAAADSQMLAARKALGGLCDKHSLEFAELARHSAALGLDVQSIDDHARHIQQMLEGIYSDEGWTMSHESDLKVLYKHVKGQPYHSVRMEAILDAPIEHALAMAVEFDLVKTWNRFVTDSVILHAKKRRYPFLSYFYGSMWTPFVIFGACVKAEGYDIGEEDRSLLVSLTNMTDDDIAKFGPLPAGHERHRRGFVGPNSCMRLEALPPSADGRPRTKGVVVAHLDPQVPFVPPFLVNFLIKVASPSAFKMMKKVLAGLFLNPEGDYSRRIEAKPEVNATMRARTKELINKFYGVRDYAPPVQQQKLPAKKQRRALLFSQRR</sequence>